<dbReference type="Pfam" id="PF01803">
    <property type="entry name" value="LIM_bind"/>
    <property type="match status" value="1"/>
</dbReference>
<protein>
    <submittedName>
        <fullName evidence="2">Transcriptional regulator SLK2</fullName>
    </submittedName>
</protein>
<dbReference type="AlphaFoldDB" id="A0AAD8MBZ4"/>
<feature type="compositionally biased region" description="Polar residues" evidence="1">
    <location>
        <begin position="179"/>
        <end position="191"/>
    </location>
</feature>
<proteinExistence type="predicted"/>
<feature type="compositionally biased region" description="Polar residues" evidence="1">
    <location>
        <begin position="798"/>
        <end position="807"/>
    </location>
</feature>
<accession>A0AAD8MBZ4</accession>
<feature type="region of interest" description="Disordered" evidence="1">
    <location>
        <begin position="753"/>
        <end position="807"/>
    </location>
</feature>
<dbReference type="InterPro" id="IPR029005">
    <property type="entry name" value="LIM-bd/SEUSS"/>
</dbReference>
<feature type="compositionally biased region" description="Polar residues" evidence="1">
    <location>
        <begin position="134"/>
        <end position="159"/>
    </location>
</feature>
<dbReference type="EMBL" id="JAUIZM010000009">
    <property type="protein sequence ID" value="KAK1366618.1"/>
    <property type="molecule type" value="Genomic_DNA"/>
</dbReference>
<gene>
    <name evidence="2" type="ORF">POM88_042179</name>
</gene>
<evidence type="ECO:0000313" key="3">
    <source>
        <dbReference type="Proteomes" id="UP001237642"/>
    </source>
</evidence>
<reference evidence="2" key="1">
    <citation type="submission" date="2023-02" db="EMBL/GenBank/DDBJ databases">
        <title>Genome of toxic invasive species Heracleum sosnowskyi carries increased number of genes despite the absence of recent whole-genome duplications.</title>
        <authorList>
            <person name="Schelkunov M."/>
            <person name="Shtratnikova V."/>
            <person name="Makarenko M."/>
            <person name="Klepikova A."/>
            <person name="Omelchenko D."/>
            <person name="Novikova G."/>
            <person name="Obukhova E."/>
            <person name="Bogdanov V."/>
            <person name="Penin A."/>
            <person name="Logacheva M."/>
        </authorList>
    </citation>
    <scope>NUCLEOTIDE SEQUENCE</scope>
    <source>
        <strain evidence="2">Hsosn_3</strain>
        <tissue evidence="2">Leaf</tissue>
    </source>
</reference>
<feature type="region of interest" description="Disordered" evidence="1">
    <location>
        <begin position="134"/>
        <end position="204"/>
    </location>
</feature>
<keyword evidence="3" id="KW-1185">Reference proteome</keyword>
<evidence type="ECO:0000313" key="2">
    <source>
        <dbReference type="EMBL" id="KAK1366618.1"/>
    </source>
</evidence>
<feature type="compositionally biased region" description="Low complexity" evidence="1">
    <location>
        <begin position="651"/>
        <end position="664"/>
    </location>
</feature>
<organism evidence="2 3">
    <name type="scientific">Heracleum sosnowskyi</name>
    <dbReference type="NCBI Taxonomy" id="360622"/>
    <lineage>
        <taxon>Eukaryota</taxon>
        <taxon>Viridiplantae</taxon>
        <taxon>Streptophyta</taxon>
        <taxon>Embryophyta</taxon>
        <taxon>Tracheophyta</taxon>
        <taxon>Spermatophyta</taxon>
        <taxon>Magnoliopsida</taxon>
        <taxon>eudicotyledons</taxon>
        <taxon>Gunneridae</taxon>
        <taxon>Pentapetalae</taxon>
        <taxon>asterids</taxon>
        <taxon>campanulids</taxon>
        <taxon>Apiales</taxon>
        <taxon>Apiaceae</taxon>
        <taxon>Apioideae</taxon>
        <taxon>apioid superclade</taxon>
        <taxon>Tordylieae</taxon>
        <taxon>Tordyliinae</taxon>
        <taxon>Heracleum</taxon>
    </lineage>
</organism>
<feature type="region of interest" description="Disordered" evidence="1">
    <location>
        <begin position="630"/>
        <end position="682"/>
    </location>
</feature>
<sequence length="841" mass="91852">MVPSRVAGGMANSSATSGIFFQGDRQAHGVGNSHLSSSFGNSYGSIPGNLRSNIGPSSGDVGTTILNSVPTSGPSVGASSLVTDANSGLSGGPHLQRSASFNTDSYMRLPASPMSFSSNNISISGSSVMDGSCVVQQSSNKDPNCYQSQQHQGASSATSYPAARGGQVSLPSGPRVSGSFIQDPTNTSQLQKKPRLDNKQQDIQQQQVIHQMLQRQDSMPAFFQQQRLRQQQQQQQQQQQLLQAMPQVQQAHLLHQQQQQQQMRQQLQHAVQPTSGVKRPYDGGVCSRRLMQYLYHQRQRPADNTFAYWRKFVAEYYSPRAKKRWCLSLYDNVGLHSLGVFPQAAMDAWQCDICGSKSGRGFEATFDVLPRLNEIKFGSGVIDELLYLDLPRECRFPSGIMMLEYGKAVQETVYEQLRVVREGRLRVIFTADLKILSWEFCARHHEELLPRRLVAPQVNQLLQVAQKCQSTIMESGPDGVSQEDLQNNSDMVVTAGRQLAKSLELQSLNDLGFSKRYVRCLQISEVVNNMKDLMDFCRGQKDGPIESLKKFPRLVSPAKVQLQKMQELEQLASGQGLPTDRGTLSKLAAQHAGLNNQINSNNQSAALSGSPRASLALSNYQNMLMRQNSFNSNSNSLQHETPSFNNSNQKASSSFQGSASLLSGTVQNSPASGFSSSHVLQPPQRSLNVSGIVQQNHPQSPRDSQSLQQQMIQRMLHDINSNNKTGGLLPQQQPLAGCRANVNEGGDGLGFGSNTYTGTAAQTNRAGTTNGPVPTRSNSFKGVSNSDSSAAGGNNGSTQKASDPQNLHLSDELAQDIAREFSEHGLFSDLEETMAYGGWKA</sequence>
<name>A0AAD8MBZ4_9APIA</name>
<feature type="compositionally biased region" description="Polar residues" evidence="1">
    <location>
        <begin position="665"/>
        <end position="682"/>
    </location>
</feature>
<dbReference type="Proteomes" id="UP001237642">
    <property type="component" value="Unassembled WGS sequence"/>
</dbReference>
<comment type="caution">
    <text evidence="2">The sequence shown here is derived from an EMBL/GenBank/DDBJ whole genome shotgun (WGS) entry which is preliminary data.</text>
</comment>
<evidence type="ECO:0000256" key="1">
    <source>
        <dbReference type="SAM" id="MobiDB-lite"/>
    </source>
</evidence>
<reference evidence="2" key="2">
    <citation type="submission" date="2023-05" db="EMBL/GenBank/DDBJ databases">
        <authorList>
            <person name="Schelkunov M.I."/>
        </authorList>
    </citation>
    <scope>NUCLEOTIDE SEQUENCE</scope>
    <source>
        <strain evidence="2">Hsosn_3</strain>
        <tissue evidence="2">Leaf</tissue>
    </source>
</reference>
<feature type="compositionally biased region" description="Polar residues" evidence="1">
    <location>
        <begin position="637"/>
        <end position="650"/>
    </location>
</feature>
<dbReference type="PANTHER" id="PTHR10378">
    <property type="entry name" value="LIM DOMAIN-BINDING PROTEIN"/>
    <property type="match status" value="1"/>
</dbReference>
<feature type="compositionally biased region" description="Polar residues" evidence="1">
    <location>
        <begin position="753"/>
        <end position="783"/>
    </location>
</feature>